<organism evidence="7 8">
    <name type="scientific">Garciella nitratireducens DSM 15102</name>
    <dbReference type="NCBI Taxonomy" id="1121911"/>
    <lineage>
        <taxon>Bacteria</taxon>
        <taxon>Bacillati</taxon>
        <taxon>Bacillota</taxon>
        <taxon>Clostridia</taxon>
        <taxon>Eubacteriales</taxon>
        <taxon>Eubacteriaceae</taxon>
        <taxon>Garciella</taxon>
    </lineage>
</organism>
<dbReference type="PANTHER" id="PTHR44846">
    <property type="entry name" value="MANNOSYL-D-GLYCERATE TRANSPORT/METABOLISM SYSTEM REPRESSOR MNGR-RELATED"/>
    <property type="match status" value="1"/>
</dbReference>
<dbReference type="SMART" id="SM00345">
    <property type="entry name" value="HTH_GNTR"/>
    <property type="match status" value="1"/>
</dbReference>
<dbReference type="GO" id="GO:0003677">
    <property type="term" value="F:DNA binding"/>
    <property type="evidence" value="ECO:0007669"/>
    <property type="project" value="UniProtKB-UniRule"/>
</dbReference>
<keyword evidence="2" id="KW-0805">Transcription regulation</keyword>
<gene>
    <name evidence="7" type="ORF">SAMN02745973_00521</name>
</gene>
<dbReference type="Proteomes" id="UP000196365">
    <property type="component" value="Unassembled WGS sequence"/>
</dbReference>
<dbReference type="InterPro" id="IPR036390">
    <property type="entry name" value="WH_DNA-bd_sf"/>
</dbReference>
<dbReference type="InterPro" id="IPR036388">
    <property type="entry name" value="WH-like_DNA-bd_sf"/>
</dbReference>
<evidence type="ECO:0000256" key="5">
    <source>
        <dbReference type="NCBIfam" id="TIGR02404"/>
    </source>
</evidence>
<reference evidence="7 8" key="1">
    <citation type="submission" date="2017-02" db="EMBL/GenBank/DDBJ databases">
        <authorList>
            <person name="Peterson S.W."/>
        </authorList>
    </citation>
    <scope>NUCLEOTIDE SEQUENCE [LARGE SCALE GENOMIC DNA]</scope>
    <source>
        <strain evidence="7 8">DSM 15102</strain>
    </source>
</reference>
<proteinExistence type="predicted"/>
<dbReference type="Pfam" id="PF00392">
    <property type="entry name" value="GntR"/>
    <property type="match status" value="1"/>
</dbReference>
<dbReference type="PRINTS" id="PR00035">
    <property type="entry name" value="HTHGNTR"/>
</dbReference>
<evidence type="ECO:0000313" key="7">
    <source>
        <dbReference type="EMBL" id="SJZ41784.1"/>
    </source>
</evidence>
<dbReference type="FunFam" id="3.40.1410.10:FF:000008">
    <property type="entry name" value="Transcriptional regulator, GntR family"/>
    <property type="match status" value="1"/>
</dbReference>
<dbReference type="Gene3D" id="1.10.10.10">
    <property type="entry name" value="Winged helix-like DNA-binding domain superfamily/Winged helix DNA-binding domain"/>
    <property type="match status" value="1"/>
</dbReference>
<evidence type="ECO:0000256" key="4">
    <source>
        <dbReference type="ARBA" id="ARBA00023163"/>
    </source>
</evidence>
<keyword evidence="8" id="KW-1185">Reference proteome</keyword>
<dbReference type="InterPro" id="IPR050679">
    <property type="entry name" value="Bact_HTH_transcr_reg"/>
</dbReference>
<dbReference type="NCBIfam" id="TIGR02404">
    <property type="entry name" value="trehalos_R_Bsub"/>
    <property type="match status" value="1"/>
</dbReference>
<dbReference type="InterPro" id="IPR012770">
    <property type="entry name" value="TreR"/>
</dbReference>
<dbReference type="EMBL" id="FUWV01000002">
    <property type="protein sequence ID" value="SJZ41784.1"/>
    <property type="molecule type" value="Genomic_DNA"/>
</dbReference>
<dbReference type="InterPro" id="IPR000524">
    <property type="entry name" value="Tscrpt_reg_HTH_GntR"/>
</dbReference>
<accession>A0A1T4KHB0</accession>
<dbReference type="InterPro" id="IPR011663">
    <property type="entry name" value="UTRA"/>
</dbReference>
<dbReference type="AlphaFoldDB" id="A0A1T4KHB0"/>
<dbReference type="SUPFAM" id="SSF46785">
    <property type="entry name" value="Winged helix' DNA-binding domain"/>
    <property type="match status" value="1"/>
</dbReference>
<dbReference type="OrthoDB" id="46236at2"/>
<evidence type="ECO:0000313" key="8">
    <source>
        <dbReference type="Proteomes" id="UP000196365"/>
    </source>
</evidence>
<dbReference type="GO" id="GO:0003700">
    <property type="term" value="F:DNA-binding transcription factor activity"/>
    <property type="evidence" value="ECO:0007669"/>
    <property type="project" value="UniProtKB-UniRule"/>
</dbReference>
<evidence type="ECO:0000259" key="6">
    <source>
        <dbReference type="PROSITE" id="PS50949"/>
    </source>
</evidence>
<sequence>MNPKYLYVYNEVADKIENGEFSSNAKLPSEAQMMKKYGVSRDTIRKALTLLEQDGYIQKIKGKGSFVLDINTFDFPISGLTTFKELENKIGKKSRTIVKELELIHPNYFLMKQLKISKEDQVWKVVRIREIDGEKIILDKDFFRKKYVPVLTKEICQNSIYEYLEKQLDLKISFARKEIVAREATQQDKRYLDLQDYDMVIVVKNFVYLEDISLFQYTESRHRPDKFKFVDFARRKF</sequence>
<dbReference type="GO" id="GO:0045892">
    <property type="term" value="P:negative regulation of DNA-templated transcription"/>
    <property type="evidence" value="ECO:0007669"/>
    <property type="project" value="TreeGrafter"/>
</dbReference>
<protein>
    <recommendedName>
        <fullName evidence="5">Trehalose operon repressor</fullName>
    </recommendedName>
</protein>
<evidence type="ECO:0000256" key="1">
    <source>
        <dbReference type="ARBA" id="ARBA00022491"/>
    </source>
</evidence>
<evidence type="ECO:0000256" key="3">
    <source>
        <dbReference type="ARBA" id="ARBA00023125"/>
    </source>
</evidence>
<dbReference type="RefSeq" id="WP_087677969.1">
    <property type="nucleotide sequence ID" value="NZ_FUWV01000002.1"/>
</dbReference>
<evidence type="ECO:0000256" key="2">
    <source>
        <dbReference type="ARBA" id="ARBA00023015"/>
    </source>
</evidence>
<dbReference type="PANTHER" id="PTHR44846:SF12">
    <property type="entry name" value="HTH-TYPE TRANSCRIPTIONAL REGULATOR TRER"/>
    <property type="match status" value="1"/>
</dbReference>
<dbReference type="SMART" id="SM00866">
    <property type="entry name" value="UTRA"/>
    <property type="match status" value="1"/>
</dbReference>
<feature type="domain" description="HTH gntR-type" evidence="6">
    <location>
        <begin position="2"/>
        <end position="70"/>
    </location>
</feature>
<keyword evidence="4" id="KW-0804">Transcription</keyword>
<keyword evidence="3" id="KW-0238">DNA-binding</keyword>
<name>A0A1T4KHB0_9FIRM</name>
<dbReference type="SUPFAM" id="SSF64288">
    <property type="entry name" value="Chorismate lyase-like"/>
    <property type="match status" value="1"/>
</dbReference>
<dbReference type="Gene3D" id="3.40.1410.10">
    <property type="entry name" value="Chorismate lyase-like"/>
    <property type="match status" value="1"/>
</dbReference>
<dbReference type="Pfam" id="PF07702">
    <property type="entry name" value="UTRA"/>
    <property type="match status" value="1"/>
</dbReference>
<keyword evidence="1" id="KW-0678">Repressor</keyword>
<dbReference type="CDD" id="cd07377">
    <property type="entry name" value="WHTH_GntR"/>
    <property type="match status" value="1"/>
</dbReference>
<dbReference type="InterPro" id="IPR028978">
    <property type="entry name" value="Chorismate_lyase_/UTRA_dom_sf"/>
</dbReference>
<dbReference type="PROSITE" id="PS50949">
    <property type="entry name" value="HTH_GNTR"/>
    <property type="match status" value="1"/>
</dbReference>